<comment type="function">
    <text evidence="6">One of the early assembly proteins it binds 23S rRNA. One of the proteins that surrounds the polypeptide exit tunnel on the outside of the ribosome. Forms the main docking site for trigger factor binding to the ribosome.</text>
</comment>
<dbReference type="InterPro" id="IPR013025">
    <property type="entry name" value="Ribosomal_uL23-like"/>
</dbReference>
<evidence type="ECO:0000256" key="3">
    <source>
        <dbReference type="ARBA" id="ARBA00022884"/>
    </source>
</evidence>
<dbReference type="InterPro" id="IPR012678">
    <property type="entry name" value="Ribosomal_uL23/eL15/eS24_sf"/>
</dbReference>
<evidence type="ECO:0000313" key="9">
    <source>
        <dbReference type="Proteomes" id="UP001319827"/>
    </source>
</evidence>
<keyword evidence="2 6" id="KW-0699">rRNA-binding</keyword>
<evidence type="ECO:0000256" key="4">
    <source>
        <dbReference type="ARBA" id="ARBA00022980"/>
    </source>
</evidence>
<sequence>MRPLHQIIRKPLITEKTSLQKDAVKEKVVAFEVAIDSNKIEIKQAIEKAFDVKVKKINTSLVAGKTKRLGRNIGKRSNWKKAYVTLAEGSDIDFFGV</sequence>
<dbReference type="NCBIfam" id="NF004359">
    <property type="entry name" value="PRK05738.1-3"/>
    <property type="match status" value="1"/>
</dbReference>
<dbReference type="RefSeq" id="WP_221251469.1">
    <property type="nucleotide sequence ID" value="NZ_AP024355.1"/>
</dbReference>
<proteinExistence type="inferred from homology"/>
<evidence type="ECO:0000256" key="2">
    <source>
        <dbReference type="ARBA" id="ARBA00022730"/>
    </source>
</evidence>
<dbReference type="NCBIfam" id="NF004363">
    <property type="entry name" value="PRK05738.2-4"/>
    <property type="match status" value="1"/>
</dbReference>
<comment type="subunit">
    <text evidence="6">Part of the 50S ribosomal subunit. Contacts protein L29, and trigger factor when it is bound to the ribosome.</text>
</comment>
<dbReference type="GO" id="GO:0005840">
    <property type="term" value="C:ribosome"/>
    <property type="evidence" value="ECO:0007669"/>
    <property type="project" value="UniProtKB-KW"/>
</dbReference>
<evidence type="ECO:0000256" key="7">
    <source>
        <dbReference type="RuleBase" id="RU003934"/>
    </source>
</evidence>
<gene>
    <name evidence="6 8" type="primary">rplW</name>
    <name evidence="8" type="ORF">DESUT3_11130</name>
</gene>
<dbReference type="EMBL" id="AP024355">
    <property type="protein sequence ID" value="BCR04044.1"/>
    <property type="molecule type" value="Genomic_DNA"/>
</dbReference>
<comment type="similarity">
    <text evidence="1 6 7">Belongs to the universal ribosomal protein uL23 family.</text>
</comment>
<dbReference type="Proteomes" id="UP001319827">
    <property type="component" value="Chromosome"/>
</dbReference>
<dbReference type="Gene3D" id="3.30.70.330">
    <property type="match status" value="1"/>
</dbReference>
<dbReference type="InterPro" id="IPR012677">
    <property type="entry name" value="Nucleotide-bd_a/b_plait_sf"/>
</dbReference>
<dbReference type="PROSITE" id="PS00050">
    <property type="entry name" value="RIBOSOMAL_L23"/>
    <property type="match status" value="1"/>
</dbReference>
<accession>A0ABM8HUA9</accession>
<organism evidence="8 9">
    <name type="scientific">Desulfuromonas versatilis</name>
    <dbReference type="NCBI Taxonomy" id="2802975"/>
    <lineage>
        <taxon>Bacteria</taxon>
        <taxon>Pseudomonadati</taxon>
        <taxon>Thermodesulfobacteriota</taxon>
        <taxon>Desulfuromonadia</taxon>
        <taxon>Desulfuromonadales</taxon>
        <taxon>Desulfuromonadaceae</taxon>
        <taxon>Desulfuromonas</taxon>
    </lineage>
</organism>
<reference evidence="8 9" key="1">
    <citation type="journal article" date="2016" name="C (Basel)">
        <title>Selective Growth of and Electricity Production by Marine Exoelectrogenic Bacteria in Self-Aggregated Hydrogel of Microbially Reduced Graphene Oxide.</title>
        <authorList>
            <person name="Yoshida N."/>
            <person name="Goto Y."/>
            <person name="Miyata Y."/>
        </authorList>
    </citation>
    <scope>NUCLEOTIDE SEQUENCE [LARGE SCALE GENOMIC DNA]</scope>
    <source>
        <strain evidence="8 9">NIT-T3</strain>
    </source>
</reference>
<keyword evidence="9" id="KW-1185">Reference proteome</keyword>
<dbReference type="SUPFAM" id="SSF54189">
    <property type="entry name" value="Ribosomal proteins S24e, L23 and L15e"/>
    <property type="match status" value="1"/>
</dbReference>
<reference evidence="8 9" key="2">
    <citation type="journal article" date="2021" name="Int. J. Syst. Evol. Microbiol.">
        <title>Isolation and Polyphasic Characterization of Desulfuromonas versatilis sp. Nov., an Electrogenic Bacteria Capable of Versatile Metabolism Isolated from a Graphene Oxide-Reducing Enrichment Culture.</title>
        <authorList>
            <person name="Xie L."/>
            <person name="Yoshida N."/>
            <person name="Ishii S."/>
            <person name="Meng L."/>
        </authorList>
    </citation>
    <scope>NUCLEOTIDE SEQUENCE [LARGE SCALE GENOMIC DNA]</scope>
    <source>
        <strain evidence="8 9">NIT-T3</strain>
    </source>
</reference>
<dbReference type="NCBIfam" id="NF004366">
    <property type="entry name" value="PRK05738.3-2"/>
    <property type="match status" value="1"/>
</dbReference>
<dbReference type="InterPro" id="IPR001014">
    <property type="entry name" value="Ribosomal_uL23_CS"/>
</dbReference>
<keyword evidence="5 6" id="KW-0687">Ribonucleoprotein</keyword>
<evidence type="ECO:0000256" key="6">
    <source>
        <dbReference type="HAMAP-Rule" id="MF_01369"/>
    </source>
</evidence>
<evidence type="ECO:0000256" key="5">
    <source>
        <dbReference type="ARBA" id="ARBA00023274"/>
    </source>
</evidence>
<protein>
    <recommendedName>
        <fullName evidence="6">Large ribosomal subunit protein uL23</fullName>
    </recommendedName>
</protein>
<keyword evidence="4 6" id="KW-0689">Ribosomal protein</keyword>
<dbReference type="Pfam" id="PF00276">
    <property type="entry name" value="Ribosomal_L23"/>
    <property type="match status" value="1"/>
</dbReference>
<dbReference type="PANTHER" id="PTHR11620">
    <property type="entry name" value="60S RIBOSOMAL PROTEIN L23A"/>
    <property type="match status" value="1"/>
</dbReference>
<keyword evidence="3 6" id="KW-0694">RNA-binding</keyword>
<evidence type="ECO:0000313" key="8">
    <source>
        <dbReference type="EMBL" id="BCR04044.1"/>
    </source>
</evidence>
<evidence type="ECO:0000256" key="1">
    <source>
        <dbReference type="ARBA" id="ARBA00006700"/>
    </source>
</evidence>
<dbReference type="HAMAP" id="MF_01369_B">
    <property type="entry name" value="Ribosomal_uL23_B"/>
    <property type="match status" value="1"/>
</dbReference>
<name>A0ABM8HUA9_9BACT</name>